<feature type="region of interest" description="Disordered" evidence="1">
    <location>
        <begin position="189"/>
        <end position="247"/>
    </location>
</feature>
<dbReference type="InterPro" id="IPR036514">
    <property type="entry name" value="SGNH_hydro_sf"/>
</dbReference>
<dbReference type="EMBL" id="GEBQ01018671">
    <property type="protein sequence ID" value="JAT21306.1"/>
    <property type="molecule type" value="Transcribed_RNA"/>
</dbReference>
<dbReference type="Gene3D" id="3.40.50.1110">
    <property type="entry name" value="SGNH hydrolase"/>
    <property type="match status" value="1"/>
</dbReference>
<evidence type="ECO:0000256" key="1">
    <source>
        <dbReference type="SAM" id="MobiDB-lite"/>
    </source>
</evidence>
<feature type="non-terminal residue" evidence="2">
    <location>
        <position position="1"/>
    </location>
</feature>
<dbReference type="SUPFAM" id="SSF52266">
    <property type="entry name" value="SGNH hydrolase"/>
    <property type="match status" value="1"/>
</dbReference>
<organism evidence="2">
    <name type="scientific">Graphocephala atropunctata</name>
    <dbReference type="NCBI Taxonomy" id="36148"/>
    <lineage>
        <taxon>Eukaryota</taxon>
        <taxon>Metazoa</taxon>
        <taxon>Ecdysozoa</taxon>
        <taxon>Arthropoda</taxon>
        <taxon>Hexapoda</taxon>
        <taxon>Insecta</taxon>
        <taxon>Pterygota</taxon>
        <taxon>Neoptera</taxon>
        <taxon>Paraneoptera</taxon>
        <taxon>Hemiptera</taxon>
        <taxon>Auchenorrhyncha</taxon>
        <taxon>Membracoidea</taxon>
        <taxon>Cicadellidae</taxon>
        <taxon>Cicadellinae</taxon>
        <taxon>Cicadellini</taxon>
        <taxon>Graphocephala</taxon>
    </lineage>
</organism>
<sequence length="247" mass="27263">HRPNENVHQKEDSVNNNHSSFSVQKMLLCADSHGRDLSWHLNKEQSTHKAVGFIRPGGCSNQILDKNNINSASLYKDNFLVIMCGSNDVARNEVTKFIDPLLKIVESVTHTNVVLVDLPIRHDLVKWSCVSKEVQKTNLCLTELSERYANVTLVKASEAERHYHTRNGLNLNKIGKRWLAGVIAKAVTKDTTQREPALQNQTGEQMTTPSTAATSPSSTGLQPTTAPSPISASHLGNSALPNQQPNR</sequence>
<evidence type="ECO:0000313" key="2">
    <source>
        <dbReference type="EMBL" id="JAT21306.1"/>
    </source>
</evidence>
<protein>
    <recommendedName>
        <fullName evidence="3">SGNH hydrolase-type esterase domain-containing protein</fullName>
    </recommendedName>
</protein>
<gene>
    <name evidence="2" type="ORF">g.36389</name>
</gene>
<proteinExistence type="predicted"/>
<evidence type="ECO:0008006" key="3">
    <source>
        <dbReference type="Google" id="ProtNLM"/>
    </source>
</evidence>
<name>A0A1B6LC78_9HEMI</name>
<feature type="compositionally biased region" description="Polar residues" evidence="1">
    <location>
        <begin position="220"/>
        <end position="247"/>
    </location>
</feature>
<dbReference type="AlphaFoldDB" id="A0A1B6LC78"/>
<reference evidence="2" key="1">
    <citation type="submission" date="2015-11" db="EMBL/GenBank/DDBJ databases">
        <title>De novo transcriptome assembly of four potential Pierce s Disease insect vectors from Arizona vineyards.</title>
        <authorList>
            <person name="Tassone E.E."/>
        </authorList>
    </citation>
    <scope>NUCLEOTIDE SEQUENCE</scope>
</reference>
<accession>A0A1B6LC78</accession>
<feature type="compositionally biased region" description="Low complexity" evidence="1">
    <location>
        <begin position="207"/>
        <end position="219"/>
    </location>
</feature>